<reference evidence="1 2" key="1">
    <citation type="submission" date="2013-07" db="EMBL/GenBank/DDBJ databases">
        <title>Genome of Archaeoglobus fulgidus.</title>
        <authorList>
            <person name="Fiebig A."/>
            <person name="Birkeland N.-K."/>
        </authorList>
    </citation>
    <scope>NUCLEOTIDE SEQUENCE [LARGE SCALE GENOMIC DNA]</scope>
    <source>
        <strain evidence="1 2">DSM 8774</strain>
    </source>
</reference>
<dbReference type="EMBL" id="CP006577">
    <property type="protein sequence ID" value="AIG99228.1"/>
    <property type="molecule type" value="Genomic_DNA"/>
</dbReference>
<dbReference type="AlphaFoldDB" id="A0A075WNT2"/>
<sequence>MAKKGKNGQKYLAGYVDFGVLGRKEAYLFRNEKREKKSQPAFRLMIKEGDSWKEVGVFWVRERKEQEEPEEEVIDFTGDG</sequence>
<evidence type="ECO:0000313" key="2">
    <source>
        <dbReference type="Proteomes" id="UP000028501"/>
    </source>
</evidence>
<protein>
    <submittedName>
        <fullName evidence="1">Uncharacterized protein</fullName>
    </submittedName>
</protein>
<dbReference type="Proteomes" id="UP000028501">
    <property type="component" value="Chromosome"/>
</dbReference>
<dbReference type="KEGG" id="afg:AFULGI_00025130"/>
<dbReference type="RefSeq" id="WP_048096307.1">
    <property type="nucleotide sequence ID" value="NZ_CP006577.1"/>
</dbReference>
<dbReference type="HOGENOM" id="CLU_2645711_0_0_2"/>
<evidence type="ECO:0000313" key="1">
    <source>
        <dbReference type="EMBL" id="AIG99228.1"/>
    </source>
</evidence>
<organism evidence="1 2">
    <name type="scientific">Archaeoglobus fulgidus DSM 8774</name>
    <dbReference type="NCBI Taxonomy" id="1344584"/>
    <lineage>
        <taxon>Archaea</taxon>
        <taxon>Methanobacteriati</taxon>
        <taxon>Methanobacteriota</taxon>
        <taxon>Archaeoglobi</taxon>
        <taxon>Archaeoglobales</taxon>
        <taxon>Archaeoglobaceae</taxon>
        <taxon>Archaeoglobus</taxon>
    </lineage>
</organism>
<proteinExistence type="predicted"/>
<gene>
    <name evidence="1" type="ORF">AFULGI_00025130</name>
</gene>
<name>A0A075WNT2_ARCFL</name>
<accession>A0A075WNT2</accession>
<dbReference type="GeneID" id="24795984"/>